<dbReference type="Gene3D" id="3.30.450.20">
    <property type="entry name" value="PAS domain"/>
    <property type="match status" value="1"/>
</dbReference>
<evidence type="ECO:0000256" key="1">
    <source>
        <dbReference type="ARBA" id="ARBA00023015"/>
    </source>
</evidence>
<dbReference type="SUPFAM" id="SSF53822">
    <property type="entry name" value="Periplasmic binding protein-like I"/>
    <property type="match status" value="1"/>
</dbReference>
<evidence type="ECO:0000259" key="4">
    <source>
        <dbReference type="PROSITE" id="PS50112"/>
    </source>
</evidence>
<keyword evidence="3" id="KW-0804">Transcription</keyword>
<dbReference type="InterPro" id="IPR000700">
    <property type="entry name" value="PAS-assoc_C"/>
</dbReference>
<dbReference type="InterPro" id="IPR052155">
    <property type="entry name" value="Biofilm_reg_signaling"/>
</dbReference>
<organism evidence="8 9">
    <name type="scientific">Cellulomonas cellasea DSM 20118</name>
    <dbReference type="NCBI Taxonomy" id="1408250"/>
    <lineage>
        <taxon>Bacteria</taxon>
        <taxon>Bacillati</taxon>
        <taxon>Actinomycetota</taxon>
        <taxon>Actinomycetes</taxon>
        <taxon>Micrococcales</taxon>
        <taxon>Cellulomonadaceae</taxon>
        <taxon>Cellulomonas</taxon>
    </lineage>
</organism>
<dbReference type="PANTHER" id="PTHR44757:SF2">
    <property type="entry name" value="BIOFILM ARCHITECTURE MAINTENANCE PROTEIN MBAA"/>
    <property type="match status" value="1"/>
</dbReference>
<dbReference type="InterPro" id="IPR000014">
    <property type="entry name" value="PAS"/>
</dbReference>
<dbReference type="InterPro" id="IPR046335">
    <property type="entry name" value="LacI/GalR-like_sensor"/>
</dbReference>
<dbReference type="Gene3D" id="2.10.70.100">
    <property type="match status" value="1"/>
</dbReference>
<dbReference type="InterPro" id="IPR035965">
    <property type="entry name" value="PAS-like_dom_sf"/>
</dbReference>
<sequence>MPHTWTVLALARHIGGFYHGELLAGLVREVTAQGGRVVVAQTAPEAPELDETVVGETALSVAWDQADAVVTIALSASAPFLARMLELGKPVVLTSQQVDGVEAPVALPDNHGGTRAAVDHLRAHGHTRIGFVGDLRQYDYRERHAAYRDALAAHGLTPRDELLVVARDWSEAAGEDAARELLARPERPDAVVTASGHNAIGLIRTLTAAGVRVPEDVAVVAFDNVEHGAYATPSLSSVHQRFDEVGALAGSLVMRALRGEHVPTGGHVAAATVVVPRGSCGCRDDLLTARSTPASRVAGVPVQPEDLHRTLSTLLAGRHPGTVAPDATAALATELDRLLQLGDGLTEADLDGLLSRMHEAALDADALHRVTSVLTEHVQRLMSAGTSTGASPHAAALSRVAAALWRLQNHGSVQRSHALAHHVLEGSDVAAALLRADADAARGLGWLTHTHSRAGLLALWDDAAPGAPLRLAGVHDPAGLLDHHVGEDLDRRRFPPSDLVGAADGAQGEVCLVVPVRTATRRWGLLAVLGVVNSRSSHEAYHHWATLLASVLEGEELALSARASEARYAHAARAANDGLWELDVATRAMHVSPRGREILGLDPDAPARMERWTEVTHPDDQGRVRAAFAQALADPEVPVEVEYRLRRPDGDYRWVLSRGLGVATGPSGQAARLVGSLSDIHPRKELEEQLRAAALYDHLTGLPNRRLFLERLTAAVEQHRREPGSRFAVLFFDLDGFKLVNDSLGHLMGDQLLLAVAERLRAQVRGVDTAARFGGDEFAVLLSEPEPDELLAIAQRIQERISAPVELAGHEVEVTASVGVATSSGEYTDPEDVLRDADIAMYDAKGSERGSASVFDPTMHVRATVRLRARGELRTALARSEFVVHYQPIVALDGSGLEHFEALVRWEHPERGLLLPGDFLPAMEDNATIVTLGSWVVDEVCRQIAAWSLDYPGAVAVSVNLSHREFWAPALLRTVTDSLARHGVPARSLILEITESVIMADPTVARKVMADLRELGVRLHIDDFGTGQSSLNALRTFPVDALKIDGAFIRELEVVEQTTELVRIIVEMGRVLGIEVVAECVETPSQADRLRSMGCANAQGWLYARALPGAEAGALLGHSLASEAVEAAGPGR</sequence>
<dbReference type="NCBIfam" id="TIGR00254">
    <property type="entry name" value="GGDEF"/>
    <property type="match status" value="1"/>
</dbReference>
<keyword evidence="9" id="KW-1185">Reference proteome</keyword>
<dbReference type="Gene3D" id="3.40.50.2300">
    <property type="match status" value="2"/>
</dbReference>
<feature type="domain" description="PAC" evidence="5">
    <location>
        <begin position="639"/>
        <end position="692"/>
    </location>
</feature>
<dbReference type="SMART" id="SM00086">
    <property type="entry name" value="PAC"/>
    <property type="match status" value="1"/>
</dbReference>
<evidence type="ECO:0000313" key="9">
    <source>
        <dbReference type="Proteomes" id="UP000029833"/>
    </source>
</evidence>
<dbReference type="SMART" id="SM00267">
    <property type="entry name" value="GGDEF"/>
    <property type="match status" value="1"/>
</dbReference>
<evidence type="ECO:0000256" key="3">
    <source>
        <dbReference type="ARBA" id="ARBA00023163"/>
    </source>
</evidence>
<keyword evidence="2" id="KW-0238">DNA-binding</keyword>
<dbReference type="CDD" id="cd01949">
    <property type="entry name" value="GGDEF"/>
    <property type="match status" value="1"/>
</dbReference>
<dbReference type="SUPFAM" id="SSF55785">
    <property type="entry name" value="PYP-like sensor domain (PAS domain)"/>
    <property type="match status" value="1"/>
</dbReference>
<name>A0A0A0BBP2_9CELL</name>
<dbReference type="CDD" id="cd01948">
    <property type="entry name" value="EAL"/>
    <property type="match status" value="1"/>
</dbReference>
<dbReference type="InterPro" id="IPR043128">
    <property type="entry name" value="Rev_trsase/Diguanyl_cyclase"/>
</dbReference>
<dbReference type="PROSITE" id="PS50883">
    <property type="entry name" value="EAL"/>
    <property type="match status" value="1"/>
</dbReference>
<dbReference type="CDD" id="cd06267">
    <property type="entry name" value="PBP1_LacI_sugar_binding-like"/>
    <property type="match status" value="1"/>
</dbReference>
<dbReference type="NCBIfam" id="TIGR00229">
    <property type="entry name" value="sensory_box"/>
    <property type="match status" value="1"/>
</dbReference>
<comment type="caution">
    <text evidence="8">The sequence shown here is derived from an EMBL/GenBank/DDBJ whole genome shotgun (WGS) entry which is preliminary data.</text>
</comment>
<protein>
    <submittedName>
        <fullName evidence="8">Diguanylate phosphodiesterase</fullName>
    </submittedName>
</protein>
<dbReference type="Pfam" id="PF00990">
    <property type="entry name" value="GGDEF"/>
    <property type="match status" value="1"/>
</dbReference>
<dbReference type="GO" id="GO:0003677">
    <property type="term" value="F:DNA binding"/>
    <property type="evidence" value="ECO:0007669"/>
    <property type="project" value="UniProtKB-KW"/>
</dbReference>
<evidence type="ECO:0000259" key="5">
    <source>
        <dbReference type="PROSITE" id="PS50113"/>
    </source>
</evidence>
<dbReference type="PROSITE" id="PS50887">
    <property type="entry name" value="GGDEF"/>
    <property type="match status" value="1"/>
</dbReference>
<dbReference type="RefSeq" id="WP_052103465.1">
    <property type="nucleotide sequence ID" value="NZ_AXNT01000011.1"/>
</dbReference>
<dbReference type="SMART" id="SM00052">
    <property type="entry name" value="EAL"/>
    <property type="match status" value="1"/>
</dbReference>
<dbReference type="AlphaFoldDB" id="A0A0A0BBP2"/>
<proteinExistence type="predicted"/>
<dbReference type="InterPro" id="IPR035919">
    <property type="entry name" value="EAL_sf"/>
</dbReference>
<dbReference type="FunFam" id="3.30.70.270:FF:000001">
    <property type="entry name" value="Diguanylate cyclase domain protein"/>
    <property type="match status" value="1"/>
</dbReference>
<dbReference type="PROSITE" id="PS50112">
    <property type="entry name" value="PAS"/>
    <property type="match status" value="1"/>
</dbReference>
<dbReference type="EMBL" id="AXNT01000011">
    <property type="protein sequence ID" value="KGM03558.1"/>
    <property type="molecule type" value="Genomic_DNA"/>
</dbReference>
<dbReference type="InterPro" id="IPR028082">
    <property type="entry name" value="Peripla_BP_I"/>
</dbReference>
<keyword evidence="1" id="KW-0805">Transcription regulation</keyword>
<dbReference type="PANTHER" id="PTHR44757">
    <property type="entry name" value="DIGUANYLATE CYCLASE DGCP"/>
    <property type="match status" value="1"/>
</dbReference>
<dbReference type="Pfam" id="PF13377">
    <property type="entry name" value="Peripla_BP_3"/>
    <property type="match status" value="1"/>
</dbReference>
<dbReference type="InterPro" id="IPR000160">
    <property type="entry name" value="GGDEF_dom"/>
</dbReference>
<dbReference type="CDD" id="cd00130">
    <property type="entry name" value="PAS"/>
    <property type="match status" value="1"/>
</dbReference>
<dbReference type="PROSITE" id="PS50113">
    <property type="entry name" value="PAC"/>
    <property type="match status" value="1"/>
</dbReference>
<dbReference type="Gene3D" id="3.20.20.450">
    <property type="entry name" value="EAL domain"/>
    <property type="match status" value="1"/>
</dbReference>
<dbReference type="InterPro" id="IPR001610">
    <property type="entry name" value="PAC"/>
</dbReference>
<dbReference type="SUPFAM" id="SSF141868">
    <property type="entry name" value="EAL domain-like"/>
    <property type="match status" value="1"/>
</dbReference>
<dbReference type="SUPFAM" id="SSF55073">
    <property type="entry name" value="Nucleotide cyclase"/>
    <property type="match status" value="1"/>
</dbReference>
<evidence type="ECO:0000259" key="7">
    <source>
        <dbReference type="PROSITE" id="PS50887"/>
    </source>
</evidence>
<gene>
    <name evidence="8" type="ORF">Q760_01380</name>
</gene>
<dbReference type="SMART" id="SM00091">
    <property type="entry name" value="PAS"/>
    <property type="match status" value="1"/>
</dbReference>
<feature type="domain" description="GGDEF" evidence="7">
    <location>
        <begin position="725"/>
        <end position="857"/>
    </location>
</feature>
<dbReference type="InterPro" id="IPR029787">
    <property type="entry name" value="Nucleotide_cyclase"/>
</dbReference>
<reference evidence="8 9" key="1">
    <citation type="submission" date="2013-10" db="EMBL/GenBank/DDBJ databases">
        <authorList>
            <person name="Wang G."/>
            <person name="Zhuang W."/>
        </authorList>
    </citation>
    <scope>NUCLEOTIDE SEQUENCE [LARGE SCALE GENOMIC DNA]</scope>
    <source>
        <strain evidence="8 9">DSM 20118</strain>
    </source>
</reference>
<evidence type="ECO:0000256" key="2">
    <source>
        <dbReference type="ARBA" id="ARBA00023125"/>
    </source>
</evidence>
<evidence type="ECO:0000313" key="8">
    <source>
        <dbReference type="EMBL" id="KGM03558.1"/>
    </source>
</evidence>
<dbReference type="InterPro" id="IPR001633">
    <property type="entry name" value="EAL_dom"/>
</dbReference>
<accession>A0A0A0BBP2</accession>
<dbReference type="InterPro" id="IPR013655">
    <property type="entry name" value="PAS_fold_3"/>
</dbReference>
<feature type="domain" description="PAS" evidence="4">
    <location>
        <begin position="564"/>
        <end position="635"/>
    </location>
</feature>
<feature type="domain" description="EAL" evidence="6">
    <location>
        <begin position="866"/>
        <end position="1120"/>
    </location>
</feature>
<evidence type="ECO:0000259" key="6">
    <source>
        <dbReference type="PROSITE" id="PS50883"/>
    </source>
</evidence>
<dbReference type="Proteomes" id="UP000029833">
    <property type="component" value="Unassembled WGS sequence"/>
</dbReference>
<dbReference type="Gene3D" id="3.30.70.270">
    <property type="match status" value="1"/>
</dbReference>
<dbReference type="Pfam" id="PF00563">
    <property type="entry name" value="EAL"/>
    <property type="match status" value="1"/>
</dbReference>
<dbReference type="Pfam" id="PF08447">
    <property type="entry name" value="PAS_3"/>
    <property type="match status" value="1"/>
</dbReference>
<dbReference type="STRING" id="1408250.Q760_01380"/>